<evidence type="ECO:0000256" key="1">
    <source>
        <dbReference type="ARBA" id="ARBA00004429"/>
    </source>
</evidence>
<dbReference type="NCBIfam" id="NF007374">
    <property type="entry name" value="PRK09877.1"/>
    <property type="match status" value="1"/>
</dbReference>
<dbReference type="RefSeq" id="WP_110276271.1">
    <property type="nucleotide sequence ID" value="NZ_QJJG01000018.1"/>
</dbReference>
<sequence length="157" mass="17485">MKRILEAILALIIAVLSCIVFINIILRYGFHTSILSVDELSRFLFVWLTFIGAIVAFMDGSHVQVSFLIEKLSPNNQRRMAILTHSLVLLLCLALAVGTTKKTLQDWSDLSPILGLPVGLMYAATLPTSLFIALLEVRHLYRLITRASPTQRPPQGV</sequence>
<dbReference type="PROSITE" id="PS51257">
    <property type="entry name" value="PROKAR_LIPOPROTEIN"/>
    <property type="match status" value="1"/>
</dbReference>
<dbReference type="GO" id="GO:0005886">
    <property type="term" value="C:plasma membrane"/>
    <property type="evidence" value="ECO:0007669"/>
    <property type="project" value="UniProtKB-SubCell"/>
</dbReference>
<dbReference type="PANTHER" id="PTHR35011:SF2">
    <property type="entry name" value="2,3-DIKETO-L-GULONATE TRAP TRANSPORTER SMALL PERMEASE PROTEIN YIAM"/>
    <property type="match status" value="1"/>
</dbReference>
<keyword evidence="3" id="KW-1003">Cell membrane</keyword>
<evidence type="ECO:0000313" key="11">
    <source>
        <dbReference type="EMBL" id="PXW40042.1"/>
    </source>
</evidence>
<evidence type="ECO:0000256" key="3">
    <source>
        <dbReference type="ARBA" id="ARBA00022475"/>
    </source>
</evidence>
<evidence type="ECO:0000256" key="9">
    <source>
        <dbReference type="RuleBase" id="RU369079"/>
    </source>
</evidence>
<dbReference type="GO" id="GO:0022857">
    <property type="term" value="F:transmembrane transporter activity"/>
    <property type="evidence" value="ECO:0007669"/>
    <property type="project" value="UniProtKB-UniRule"/>
</dbReference>
<evidence type="ECO:0000313" key="12">
    <source>
        <dbReference type="Proteomes" id="UP000247485"/>
    </source>
</evidence>
<dbReference type="GO" id="GO:0015740">
    <property type="term" value="P:C4-dicarboxylate transport"/>
    <property type="evidence" value="ECO:0007669"/>
    <property type="project" value="TreeGrafter"/>
</dbReference>
<organism evidence="11 12">
    <name type="scientific">Klebsiella oxytoca</name>
    <dbReference type="NCBI Taxonomy" id="571"/>
    <lineage>
        <taxon>Bacteria</taxon>
        <taxon>Pseudomonadati</taxon>
        <taxon>Pseudomonadota</taxon>
        <taxon>Gammaproteobacteria</taxon>
        <taxon>Enterobacterales</taxon>
        <taxon>Enterobacteriaceae</taxon>
        <taxon>Klebsiella/Raoultella group</taxon>
        <taxon>Klebsiella</taxon>
    </lineage>
</organism>
<feature type="transmembrane region" description="Helical" evidence="9">
    <location>
        <begin position="7"/>
        <end position="28"/>
    </location>
</feature>
<dbReference type="AlphaFoldDB" id="A0A318FDH6"/>
<name>A0A318FDH6_KLEOX</name>
<feature type="transmembrane region" description="Helical" evidence="9">
    <location>
        <begin position="40"/>
        <end position="59"/>
    </location>
</feature>
<dbReference type="Pfam" id="PF04290">
    <property type="entry name" value="DctQ"/>
    <property type="match status" value="1"/>
</dbReference>
<dbReference type="InterPro" id="IPR007387">
    <property type="entry name" value="TRAP_DctQ"/>
</dbReference>
<keyword evidence="4 9" id="KW-0997">Cell inner membrane</keyword>
<comment type="function">
    <text evidence="9">Part of the tripartite ATP-independent periplasmic (TRAP) transport system.</text>
</comment>
<evidence type="ECO:0000256" key="5">
    <source>
        <dbReference type="ARBA" id="ARBA00022692"/>
    </source>
</evidence>
<keyword evidence="6 9" id="KW-1133">Transmembrane helix</keyword>
<reference evidence="11 12" key="1">
    <citation type="submission" date="2018-05" db="EMBL/GenBank/DDBJ databases">
        <title>Freshwater and sediment microbial communities from various areas in North America, analyzing microbe dynamics in response to fracking.</title>
        <authorList>
            <person name="Lamendella R."/>
        </authorList>
    </citation>
    <scope>NUCLEOTIDE SEQUENCE [LARGE SCALE GENOMIC DNA]</scope>
    <source>
        <strain evidence="11 12">67</strain>
    </source>
</reference>
<evidence type="ECO:0000256" key="8">
    <source>
        <dbReference type="ARBA" id="ARBA00038436"/>
    </source>
</evidence>
<accession>A0A318FDH6</accession>
<feature type="transmembrane region" description="Helical" evidence="9">
    <location>
        <begin position="119"/>
        <end position="137"/>
    </location>
</feature>
<dbReference type="EMBL" id="QJJG01000018">
    <property type="protein sequence ID" value="PXW40042.1"/>
    <property type="molecule type" value="Genomic_DNA"/>
</dbReference>
<comment type="subunit">
    <text evidence="9">The complex comprises the extracytoplasmic solute receptor protein and the two transmembrane proteins.</text>
</comment>
<gene>
    <name evidence="11" type="ORF">DET57_11898</name>
</gene>
<dbReference type="InterPro" id="IPR055348">
    <property type="entry name" value="DctQ"/>
</dbReference>
<feature type="domain" description="Tripartite ATP-independent periplasmic transporters DctQ component" evidence="10">
    <location>
        <begin position="17"/>
        <end position="145"/>
    </location>
</feature>
<feature type="transmembrane region" description="Helical" evidence="9">
    <location>
        <begin position="80"/>
        <end position="99"/>
    </location>
</feature>
<dbReference type="Proteomes" id="UP000247485">
    <property type="component" value="Unassembled WGS sequence"/>
</dbReference>
<evidence type="ECO:0000256" key="6">
    <source>
        <dbReference type="ARBA" id="ARBA00022989"/>
    </source>
</evidence>
<evidence type="ECO:0000256" key="2">
    <source>
        <dbReference type="ARBA" id="ARBA00022448"/>
    </source>
</evidence>
<protein>
    <recommendedName>
        <fullName evidence="9">TRAP transporter small permease protein</fullName>
    </recommendedName>
</protein>
<evidence type="ECO:0000256" key="4">
    <source>
        <dbReference type="ARBA" id="ARBA00022519"/>
    </source>
</evidence>
<comment type="subcellular location">
    <subcellularLocation>
        <location evidence="1 9">Cell inner membrane</location>
        <topology evidence="1 9">Multi-pass membrane protein</topology>
    </subcellularLocation>
</comment>
<evidence type="ECO:0000259" key="10">
    <source>
        <dbReference type="Pfam" id="PF04290"/>
    </source>
</evidence>
<proteinExistence type="inferred from homology"/>
<keyword evidence="5 9" id="KW-0812">Transmembrane</keyword>
<comment type="caution">
    <text evidence="11">The sequence shown here is derived from an EMBL/GenBank/DDBJ whole genome shotgun (WGS) entry which is preliminary data.</text>
</comment>
<keyword evidence="2 9" id="KW-0813">Transport</keyword>
<keyword evidence="7 9" id="KW-0472">Membrane</keyword>
<dbReference type="PANTHER" id="PTHR35011">
    <property type="entry name" value="2,3-DIKETO-L-GULONATE TRAP TRANSPORTER SMALL PERMEASE PROTEIN YIAM"/>
    <property type="match status" value="1"/>
</dbReference>
<evidence type="ECO:0000256" key="7">
    <source>
        <dbReference type="ARBA" id="ARBA00023136"/>
    </source>
</evidence>
<comment type="similarity">
    <text evidence="8 9">Belongs to the TRAP transporter small permease family.</text>
</comment>